<feature type="domain" description="DUF4218" evidence="1">
    <location>
        <begin position="137"/>
        <end position="246"/>
    </location>
</feature>
<reference evidence="2 3" key="1">
    <citation type="journal article" date="2017" name="Nature">
        <title>The Apostasia genome and the evolution of orchids.</title>
        <authorList>
            <person name="Zhang G.Q."/>
            <person name="Liu K.W."/>
            <person name="Li Z."/>
            <person name="Lohaus R."/>
            <person name="Hsiao Y.Y."/>
            <person name="Niu S.C."/>
            <person name="Wang J.Y."/>
            <person name="Lin Y.C."/>
            <person name="Xu Q."/>
            <person name="Chen L.J."/>
            <person name="Yoshida K."/>
            <person name="Fujiwara S."/>
            <person name="Wang Z.W."/>
            <person name="Zhang Y.Q."/>
            <person name="Mitsuda N."/>
            <person name="Wang M."/>
            <person name="Liu G.H."/>
            <person name="Pecoraro L."/>
            <person name="Huang H.X."/>
            <person name="Xiao X.J."/>
            <person name="Lin M."/>
            <person name="Wu X.Y."/>
            <person name="Wu W.L."/>
            <person name="Chen Y.Y."/>
            <person name="Chang S.B."/>
            <person name="Sakamoto S."/>
            <person name="Ohme-Takagi M."/>
            <person name="Yagi M."/>
            <person name="Zeng S.J."/>
            <person name="Shen C.Y."/>
            <person name="Yeh C.M."/>
            <person name="Luo Y.B."/>
            <person name="Tsai W.C."/>
            <person name="Van de Peer Y."/>
            <person name="Liu Z.J."/>
        </authorList>
    </citation>
    <scope>NUCLEOTIDE SEQUENCE [LARGE SCALE GENOMIC DNA]</scope>
    <source>
        <strain evidence="3">cv. Shenzhen</strain>
        <tissue evidence="2">Stem</tissue>
    </source>
</reference>
<evidence type="ECO:0000313" key="3">
    <source>
        <dbReference type="Proteomes" id="UP000236161"/>
    </source>
</evidence>
<keyword evidence="3" id="KW-1185">Reference proteome</keyword>
<name>A0A2I0AE73_9ASPA</name>
<gene>
    <name evidence="2" type="ORF">AXF42_Ash011334</name>
</gene>
<dbReference type="STRING" id="1088818.A0A2I0AE73"/>
<dbReference type="EMBL" id="KZ451988">
    <property type="protein sequence ID" value="PKA53854.1"/>
    <property type="molecule type" value="Genomic_DNA"/>
</dbReference>
<dbReference type="Pfam" id="PF13960">
    <property type="entry name" value="DUF4218"/>
    <property type="match status" value="1"/>
</dbReference>
<dbReference type="Proteomes" id="UP000236161">
    <property type="component" value="Unassembled WGS sequence"/>
</dbReference>
<evidence type="ECO:0000313" key="2">
    <source>
        <dbReference type="EMBL" id="PKA53854.1"/>
    </source>
</evidence>
<evidence type="ECO:0000259" key="1">
    <source>
        <dbReference type="Pfam" id="PF13960"/>
    </source>
</evidence>
<dbReference type="OrthoDB" id="1933679at2759"/>
<proteinExistence type="predicted"/>
<dbReference type="PANTHER" id="PTHR48258:SF4">
    <property type="entry name" value="DUF4216 DOMAIN-CONTAINING PROTEIN"/>
    <property type="match status" value="1"/>
</dbReference>
<dbReference type="AlphaFoldDB" id="A0A2I0AE73"/>
<accession>A0A2I0AE73</accession>
<sequence>MHIIKNIGESFLGTFLELQGKNKDNIKSRLDLQYMGIRPELHMQEFEERFHLPHAPYTLSLDGKRLFCEFFKELRVPDGFSSNISYSVNIKEHKISGLKSHDYYVILKHFLPLAIQNLLNDKIVDPVTELSSFFSILCAKVLNVDKLHEIESKISFTLCKFKREFPPSFFDVMMHLPIHLATEAMIAGPAQFCWMFPIEQQLSVLKNLIRNRAKLEASVAEGFIALECMNLCARYLHSVEIKYNRLDESCQKFSGKLSVFLQGRRLIGAGKVRLLDDFECEQAHSYILKNTDEVQPYYQ</sequence>
<dbReference type="InterPro" id="IPR025452">
    <property type="entry name" value="DUF4218"/>
</dbReference>
<protein>
    <recommendedName>
        <fullName evidence="1">DUF4218 domain-containing protein</fullName>
    </recommendedName>
</protein>
<organism evidence="2 3">
    <name type="scientific">Apostasia shenzhenica</name>
    <dbReference type="NCBI Taxonomy" id="1088818"/>
    <lineage>
        <taxon>Eukaryota</taxon>
        <taxon>Viridiplantae</taxon>
        <taxon>Streptophyta</taxon>
        <taxon>Embryophyta</taxon>
        <taxon>Tracheophyta</taxon>
        <taxon>Spermatophyta</taxon>
        <taxon>Magnoliopsida</taxon>
        <taxon>Liliopsida</taxon>
        <taxon>Asparagales</taxon>
        <taxon>Orchidaceae</taxon>
        <taxon>Apostasioideae</taxon>
        <taxon>Apostasia</taxon>
    </lineage>
</organism>
<dbReference type="PANTHER" id="PTHR48258">
    <property type="entry name" value="DUF4218 DOMAIN-CONTAINING PROTEIN-RELATED"/>
    <property type="match status" value="1"/>
</dbReference>